<comment type="caution">
    <text evidence="1">The sequence shown here is derived from an EMBL/GenBank/DDBJ whole genome shotgun (WGS) entry which is preliminary data.</text>
</comment>
<accession>A0A084T189</accession>
<dbReference type="AlphaFoldDB" id="A0A084T189"/>
<dbReference type="EMBL" id="JPMI01000011">
    <property type="protein sequence ID" value="KFA94474.1"/>
    <property type="molecule type" value="Genomic_DNA"/>
</dbReference>
<organism evidence="1 2">
    <name type="scientific">Archangium violaceum Cb vi76</name>
    <dbReference type="NCBI Taxonomy" id="1406225"/>
    <lineage>
        <taxon>Bacteria</taxon>
        <taxon>Pseudomonadati</taxon>
        <taxon>Myxococcota</taxon>
        <taxon>Myxococcia</taxon>
        <taxon>Myxococcales</taxon>
        <taxon>Cystobacterineae</taxon>
        <taxon>Archangiaceae</taxon>
        <taxon>Archangium</taxon>
    </lineage>
</organism>
<evidence type="ECO:0000313" key="1">
    <source>
        <dbReference type="EMBL" id="KFA94474.1"/>
    </source>
</evidence>
<evidence type="ECO:0000313" key="2">
    <source>
        <dbReference type="Proteomes" id="UP000028547"/>
    </source>
</evidence>
<proteinExistence type="predicted"/>
<name>A0A084T189_9BACT</name>
<protein>
    <submittedName>
        <fullName evidence="1">Uncharacterized protein</fullName>
    </submittedName>
</protein>
<reference evidence="1 2" key="1">
    <citation type="submission" date="2014-07" db="EMBL/GenBank/DDBJ databases">
        <title>Draft Genome Sequence of Gephyronic Acid Producer, Cystobacter violaceus Strain Cb vi76.</title>
        <authorList>
            <person name="Stevens D.C."/>
            <person name="Young J."/>
            <person name="Carmichael R."/>
            <person name="Tan J."/>
            <person name="Taylor R.E."/>
        </authorList>
    </citation>
    <scope>NUCLEOTIDE SEQUENCE [LARGE SCALE GENOMIC DNA]</scope>
    <source>
        <strain evidence="1 2">Cb vi76</strain>
    </source>
</reference>
<gene>
    <name evidence="1" type="ORF">Q664_02895</name>
</gene>
<dbReference type="Proteomes" id="UP000028547">
    <property type="component" value="Unassembled WGS sequence"/>
</dbReference>
<sequence length="84" mass="9241">MCLSLSMVQVFPPQAGWEEVVGLAPLFTDRARADSPPHPWLGQGRGRSGILSRIEGLSMNTNKDRLNPSHIVSSEIRQTSLTLQ</sequence>